<dbReference type="EMBL" id="CAAALY010052590">
    <property type="protein sequence ID" value="VEL21691.1"/>
    <property type="molecule type" value="Genomic_DNA"/>
</dbReference>
<dbReference type="Proteomes" id="UP000784294">
    <property type="component" value="Unassembled WGS sequence"/>
</dbReference>
<reference evidence="1" key="1">
    <citation type="submission" date="2018-11" db="EMBL/GenBank/DDBJ databases">
        <authorList>
            <consortium name="Pathogen Informatics"/>
        </authorList>
    </citation>
    <scope>NUCLEOTIDE SEQUENCE</scope>
</reference>
<protein>
    <submittedName>
        <fullName evidence="1">Uncharacterized protein</fullName>
    </submittedName>
</protein>
<proteinExistence type="predicted"/>
<accession>A0A3S5APA8</accession>
<sequence>MVSTQNQLRPTGCVRRVCLDNSFGVGENGRRGTVSMLPHFILVLCHGIAHAERPEMPIKLTSDEFNASQDLSSTSFSDAFKSASLRPVRHCEKNPTIPSHLQLFPGSAGHK</sequence>
<name>A0A3S5APA8_9PLAT</name>
<comment type="caution">
    <text evidence="1">The sequence shown here is derived from an EMBL/GenBank/DDBJ whole genome shotgun (WGS) entry which is preliminary data.</text>
</comment>
<keyword evidence="2" id="KW-1185">Reference proteome</keyword>
<evidence type="ECO:0000313" key="2">
    <source>
        <dbReference type="Proteomes" id="UP000784294"/>
    </source>
</evidence>
<organism evidence="1 2">
    <name type="scientific">Protopolystoma xenopodis</name>
    <dbReference type="NCBI Taxonomy" id="117903"/>
    <lineage>
        <taxon>Eukaryota</taxon>
        <taxon>Metazoa</taxon>
        <taxon>Spiralia</taxon>
        <taxon>Lophotrochozoa</taxon>
        <taxon>Platyhelminthes</taxon>
        <taxon>Monogenea</taxon>
        <taxon>Polyopisthocotylea</taxon>
        <taxon>Polystomatidea</taxon>
        <taxon>Polystomatidae</taxon>
        <taxon>Protopolystoma</taxon>
    </lineage>
</organism>
<evidence type="ECO:0000313" key="1">
    <source>
        <dbReference type="EMBL" id="VEL21691.1"/>
    </source>
</evidence>
<gene>
    <name evidence="1" type="ORF">PXEA_LOCUS15131</name>
</gene>
<dbReference type="AlphaFoldDB" id="A0A3S5APA8"/>